<accession>A0A2B4R532</accession>
<comment type="caution">
    <text evidence="1">The sequence shown here is derived from an EMBL/GenBank/DDBJ whole genome shotgun (WGS) entry which is preliminary data.</text>
</comment>
<reference evidence="2" key="1">
    <citation type="journal article" date="2017" name="bioRxiv">
        <title>Comparative analysis of the genomes of Stylophora pistillata and Acropora digitifera provides evidence for extensive differences between species of corals.</title>
        <authorList>
            <person name="Voolstra C.R."/>
            <person name="Li Y."/>
            <person name="Liew Y.J."/>
            <person name="Baumgarten S."/>
            <person name="Zoccola D."/>
            <person name="Flot J.-F."/>
            <person name="Tambutte S."/>
            <person name="Allemand D."/>
            <person name="Aranda M."/>
        </authorList>
    </citation>
    <scope>NUCLEOTIDE SEQUENCE [LARGE SCALE GENOMIC DNA]</scope>
</reference>
<sequence length="248" mass="28114">MQEARMEPSDGPLQREGIFRAEIDDELPPSMATGLALFGNESKKVRVTRDGLAMLGEEIPVVKSSCQKLPSLLVPCQVAVSRYKRSRDEVERQVEESVKRLRSETVSRYESDEFAGKGYQESGVTQVLKDQFVEEGYFADAETSDSEEASENEDSDPLVLPSSKEKKLAAVCPIKETFAEFSTKYLGMLGYFFSDADRSHSEFISFNLKNDTASDLVMRYYNNKFYVFVCLKQDNFDFPKSDNMKIKT</sequence>
<evidence type="ECO:0000313" key="2">
    <source>
        <dbReference type="Proteomes" id="UP000225706"/>
    </source>
</evidence>
<organism evidence="1 2">
    <name type="scientific">Stylophora pistillata</name>
    <name type="common">Smooth cauliflower coral</name>
    <dbReference type="NCBI Taxonomy" id="50429"/>
    <lineage>
        <taxon>Eukaryota</taxon>
        <taxon>Metazoa</taxon>
        <taxon>Cnidaria</taxon>
        <taxon>Anthozoa</taxon>
        <taxon>Hexacorallia</taxon>
        <taxon>Scleractinia</taxon>
        <taxon>Astrocoeniina</taxon>
        <taxon>Pocilloporidae</taxon>
        <taxon>Stylophora</taxon>
    </lineage>
</organism>
<protein>
    <submittedName>
        <fullName evidence="1">Uncharacterized protein</fullName>
    </submittedName>
</protein>
<dbReference type="Proteomes" id="UP000225706">
    <property type="component" value="Unassembled WGS sequence"/>
</dbReference>
<dbReference type="EMBL" id="LSMT01002442">
    <property type="protein sequence ID" value="PFX11467.1"/>
    <property type="molecule type" value="Genomic_DNA"/>
</dbReference>
<dbReference type="AlphaFoldDB" id="A0A2B4R532"/>
<name>A0A2B4R532_STYPI</name>
<proteinExistence type="predicted"/>
<gene>
    <name evidence="1" type="ORF">AWC38_SpisGene24786</name>
</gene>
<keyword evidence="2" id="KW-1185">Reference proteome</keyword>
<evidence type="ECO:0000313" key="1">
    <source>
        <dbReference type="EMBL" id="PFX11467.1"/>
    </source>
</evidence>